<comment type="function">
    <text evidence="1 5">Component of the RIX1 complex required for processing of ITS2 sequences from 35S pre-rRNA.</text>
</comment>
<dbReference type="InterPro" id="IPR016024">
    <property type="entry name" value="ARM-type_fold"/>
</dbReference>
<evidence type="ECO:0000256" key="2">
    <source>
        <dbReference type="ARBA" id="ARBA00004123"/>
    </source>
</evidence>
<keyword evidence="9" id="KW-1185">Reference proteome</keyword>
<accession>A8Q159</accession>
<feature type="domain" description="Pre-rRNA-processing protein Ipi1 N-terminal" evidence="7">
    <location>
        <begin position="138"/>
        <end position="249"/>
    </location>
</feature>
<evidence type="ECO:0000313" key="9">
    <source>
        <dbReference type="Proteomes" id="UP000008837"/>
    </source>
</evidence>
<protein>
    <recommendedName>
        <fullName evidence="5">Pre-rRNA-processing protein</fullName>
    </recommendedName>
</protein>
<proteinExistence type="inferred from homology"/>
<dbReference type="OrthoDB" id="361362at2759"/>
<comment type="subunit">
    <text evidence="5">Component of the RIX1 complex.</text>
</comment>
<dbReference type="GO" id="GO:0005634">
    <property type="term" value="C:nucleus"/>
    <property type="evidence" value="ECO:0007669"/>
    <property type="project" value="UniProtKB-SubCell"/>
</dbReference>
<evidence type="ECO:0000256" key="3">
    <source>
        <dbReference type="ARBA" id="ARBA00006427"/>
    </source>
</evidence>
<comment type="caution">
    <text evidence="8">The sequence shown here is derived from an EMBL/GenBank/DDBJ whole genome shotgun (WGS) entry which is preliminary data.</text>
</comment>
<dbReference type="VEuPathDB" id="FungiDB:MGL_1739"/>
<dbReference type="PANTHER" id="PTHR16056">
    <property type="entry name" value="REGULATOR OF MICROTUBULE DYNAMICS PROTEIN"/>
    <property type="match status" value="1"/>
</dbReference>
<keyword evidence="5" id="KW-0698">rRNA processing</keyword>
<evidence type="ECO:0000259" key="7">
    <source>
        <dbReference type="Pfam" id="PF12333"/>
    </source>
</evidence>
<gene>
    <name evidence="8" type="ORF">MGL_1739</name>
</gene>
<evidence type="ECO:0000256" key="4">
    <source>
        <dbReference type="ARBA" id="ARBA00023242"/>
    </source>
</evidence>
<dbReference type="SUPFAM" id="SSF48371">
    <property type="entry name" value="ARM repeat"/>
    <property type="match status" value="1"/>
</dbReference>
<dbReference type="STRING" id="425265.A8Q159"/>
<dbReference type="GO" id="GO:0120330">
    <property type="term" value="C:rixosome complex"/>
    <property type="evidence" value="ECO:0007669"/>
    <property type="project" value="UniProtKB-UniRule"/>
</dbReference>
<keyword evidence="4 5" id="KW-0539">Nucleus</keyword>
<feature type="region of interest" description="Disordered" evidence="6">
    <location>
        <begin position="1"/>
        <end position="32"/>
    </location>
</feature>
<dbReference type="InterPro" id="IPR011989">
    <property type="entry name" value="ARM-like"/>
</dbReference>
<organism evidence="8 9">
    <name type="scientific">Malassezia globosa (strain ATCC MYA-4612 / CBS 7966)</name>
    <name type="common">Dandruff-associated fungus</name>
    <dbReference type="NCBI Taxonomy" id="425265"/>
    <lineage>
        <taxon>Eukaryota</taxon>
        <taxon>Fungi</taxon>
        <taxon>Dikarya</taxon>
        <taxon>Basidiomycota</taxon>
        <taxon>Ustilaginomycotina</taxon>
        <taxon>Malasseziomycetes</taxon>
        <taxon>Malasseziales</taxon>
        <taxon>Malasseziaceae</taxon>
        <taxon>Malassezia</taxon>
    </lineage>
</organism>
<comment type="similarity">
    <text evidence="3 5">Belongs to the IPI1/TEX10 family.</text>
</comment>
<dbReference type="InParanoid" id="A8Q159"/>
<dbReference type="GeneID" id="5855047"/>
<dbReference type="GO" id="GO:0006364">
    <property type="term" value="P:rRNA processing"/>
    <property type="evidence" value="ECO:0007669"/>
    <property type="project" value="UniProtKB-UniRule"/>
</dbReference>
<reference evidence="8 9" key="1">
    <citation type="journal article" date="2007" name="Proc. Natl. Acad. Sci. U.S.A.">
        <title>Dandruff-associated Malassezia genomes reveal convergent and divergent virulence traits shared with plant and human fungal pathogens.</title>
        <authorList>
            <person name="Xu J."/>
            <person name="Saunders C.W."/>
            <person name="Hu P."/>
            <person name="Grant R.A."/>
            <person name="Boekhout T."/>
            <person name="Kuramae E.E."/>
            <person name="Kronstad J.W."/>
            <person name="Deangelis Y.M."/>
            <person name="Reeder N.L."/>
            <person name="Johnstone K.R."/>
            <person name="Leland M."/>
            <person name="Fieno A.M."/>
            <person name="Begley W.M."/>
            <person name="Sun Y."/>
            <person name="Lacey M.P."/>
            <person name="Chaudhary T."/>
            <person name="Keough T."/>
            <person name="Chu L."/>
            <person name="Sears R."/>
            <person name="Yuan B."/>
            <person name="Dawson T.L.Jr."/>
        </authorList>
    </citation>
    <scope>NUCLEOTIDE SEQUENCE [LARGE SCALE GENOMIC DNA]</scope>
    <source>
        <strain evidence="9">ATCC MYA-4612 / CBS 7966</strain>
    </source>
</reference>
<keyword evidence="5" id="KW-0690">Ribosome biogenesis</keyword>
<comment type="subcellular location">
    <subcellularLocation>
        <location evidence="2 5">Nucleus</location>
    </subcellularLocation>
</comment>
<dbReference type="InterPro" id="IPR024679">
    <property type="entry name" value="Ipi1_N"/>
</dbReference>
<evidence type="ECO:0000256" key="6">
    <source>
        <dbReference type="SAM" id="MobiDB-lite"/>
    </source>
</evidence>
<dbReference type="RefSeq" id="XP_001730740.1">
    <property type="nucleotide sequence ID" value="XM_001730688.1"/>
</dbReference>
<evidence type="ECO:0000256" key="1">
    <source>
        <dbReference type="ARBA" id="ARBA00002355"/>
    </source>
</evidence>
<evidence type="ECO:0000256" key="5">
    <source>
        <dbReference type="RuleBase" id="RU368021"/>
    </source>
</evidence>
<dbReference type="PANTHER" id="PTHR16056:SF2">
    <property type="entry name" value="TESTIS-EXPRESSED PROTEIN 10"/>
    <property type="match status" value="1"/>
</dbReference>
<evidence type="ECO:0000313" key="8">
    <source>
        <dbReference type="EMBL" id="EDP43526.1"/>
    </source>
</evidence>
<dbReference type="EMBL" id="AAYY01000006">
    <property type="protein sequence ID" value="EDP43526.1"/>
    <property type="molecule type" value="Genomic_DNA"/>
</dbReference>
<dbReference type="AlphaFoldDB" id="A8Q159"/>
<dbReference type="OMA" id="NLIYCEL"/>
<dbReference type="KEGG" id="mgl:MGL_1739"/>
<name>A8Q159_MALGO</name>
<dbReference type="Pfam" id="PF12333">
    <property type="entry name" value="Ipi1_N"/>
    <property type="match status" value="1"/>
</dbReference>
<dbReference type="Proteomes" id="UP000008837">
    <property type="component" value="Unassembled WGS sequence"/>
</dbReference>
<dbReference type="Gene3D" id="1.25.10.10">
    <property type="entry name" value="Leucine-rich Repeat Variant"/>
    <property type="match status" value="1"/>
</dbReference>
<sequence length="659" mass="72837">MGTKRKAKPAVDFKKTKPKLGKGKQPASNATDTSFKAKAIAMPQQSIMLDRSQTATTRRRQTLNDLIQQTHHPSSGARKDAVMGMLELVTTYQGFLEQNTTSLINTALPLIGDDDVHVRAAIARYFTNLLASIPDDTFAPYASSMLLMTSSAMSHISMFVRIDALQILSLLLDKVPSIATQDWESALDAKHSSDSHGQRILQAFFAMLGVAAGAQRARSGLVATSLSTTSVNLSASQRLTVLRSLYKFLCQAMRDSQSHGMPLWCFQSAFASPSDLEQFEQLFHHSSLEAHPWTIAHVPGASTHVVFENLMSAARVDQSVDAAPESIHERLAHVLHASLLSTLLDSLPAALAPDGSSSDVHADLVMHLLRIYLLLWRRIITLHIKTRATQGTNDVPIKSITQLEQLLAHLGPYFTGSIDGPHVRLELHVIYCELVSLCTMAAHERAPSKHLPSVLAFLQTLLTQNHAALTHNLYQALLPTFWLVLSTPIDGNVDILFALLAHFDTVQNRALHMVAFHFLARIAMLPTFRSLQVQVLPLYTPSLRAAWHTWILSLPRLLWQSATYAVSSRTSSSSEEEARAALTLAQHILEFLHCTLLPARHPLFEHEALVTELAPRVAPLFHVHHPKRGIVPGPYRKLPVPTQRMAEAVVQLIPISPLR</sequence>